<evidence type="ECO:0000313" key="2">
    <source>
        <dbReference type="Proteomes" id="UP000248714"/>
    </source>
</evidence>
<protein>
    <recommendedName>
        <fullName evidence="3">Excreted virulence factor EspC, type VII ESX diderm</fullName>
    </recommendedName>
</protein>
<evidence type="ECO:0000313" key="1">
    <source>
        <dbReference type="EMBL" id="RAS58891.1"/>
    </source>
</evidence>
<proteinExistence type="predicted"/>
<dbReference type="RefSeq" id="WP_112232482.1">
    <property type="nucleotide sequence ID" value="NZ_QLTT01000017.1"/>
</dbReference>
<sequence>MPEIKSIVSPLAAFRLAEEQACAGYLKARKSMLHLATQVASISQLVRERPGRADYRAALGNVMGKHLDAQERTRLAYSRWQRAQRRADAFWSAANKAGAPVSGVHTLAEVA</sequence>
<reference evidence="1 2" key="1">
    <citation type="submission" date="2018-06" db="EMBL/GenBank/DDBJ databases">
        <title>Genomic Encyclopedia of Type Strains, Phase IV (KMG-IV): sequencing the most valuable type-strain genomes for metagenomic binning, comparative biology and taxonomic classification.</title>
        <authorList>
            <person name="Goeker M."/>
        </authorList>
    </citation>
    <scope>NUCLEOTIDE SEQUENCE [LARGE SCALE GENOMIC DNA]</scope>
    <source>
        <strain evidence="1 2">DSM 45479</strain>
    </source>
</reference>
<comment type="caution">
    <text evidence="1">The sequence shown here is derived from an EMBL/GenBank/DDBJ whole genome shotgun (WGS) entry which is preliminary data.</text>
</comment>
<dbReference type="Proteomes" id="UP000248714">
    <property type="component" value="Unassembled WGS sequence"/>
</dbReference>
<accession>A0ABX9DY72</accession>
<dbReference type="EMBL" id="QLTT01000017">
    <property type="protein sequence ID" value="RAS58891.1"/>
    <property type="molecule type" value="Genomic_DNA"/>
</dbReference>
<gene>
    <name evidence="1" type="ORF">C8D87_11761</name>
</gene>
<name>A0ABX9DY72_9PSEU</name>
<keyword evidence="2" id="KW-1185">Reference proteome</keyword>
<organism evidence="1 2">
    <name type="scientific">Lentzea atacamensis</name>
    <dbReference type="NCBI Taxonomy" id="531938"/>
    <lineage>
        <taxon>Bacteria</taxon>
        <taxon>Bacillati</taxon>
        <taxon>Actinomycetota</taxon>
        <taxon>Actinomycetes</taxon>
        <taxon>Pseudonocardiales</taxon>
        <taxon>Pseudonocardiaceae</taxon>
        <taxon>Lentzea</taxon>
    </lineage>
</organism>
<evidence type="ECO:0008006" key="3">
    <source>
        <dbReference type="Google" id="ProtNLM"/>
    </source>
</evidence>